<dbReference type="SMART" id="SM00241">
    <property type="entry name" value="ZP"/>
    <property type="match status" value="1"/>
</dbReference>
<dbReference type="AlphaFoldDB" id="A0AAW1G547"/>
<evidence type="ECO:0000256" key="2">
    <source>
        <dbReference type="ARBA" id="ARBA00023157"/>
    </source>
</evidence>
<accession>A0AAW1G547</accession>
<gene>
    <name evidence="6" type="ORF">VZT92_000162</name>
</gene>
<evidence type="ECO:0000256" key="1">
    <source>
        <dbReference type="ARBA" id="ARBA00022729"/>
    </source>
</evidence>
<dbReference type="PANTHER" id="PTHR14002:SF43">
    <property type="entry name" value="DELTA-LIKE PROTEIN"/>
    <property type="match status" value="1"/>
</dbReference>
<feature type="region of interest" description="Disordered" evidence="3">
    <location>
        <begin position="651"/>
        <end position="673"/>
    </location>
</feature>
<sequence length="725" mass="78048">MWRIFKLSILLLGLTLVLFGPACGASSLGLTVHVVPLDSDGGNTVRAHFTAIAPSPCPSLSGLCSAGEDCLLHTTSLPFTGTKPSPGWCVRRWQKTVPSKYKATVKLGSNTEMYVSMNAGPKVRANSGRLNQPAYVGLPPPLRVRANCPHHFHLSVKDLDGDRVTCRFARPDEDECLNCTRHSFIELNEEKCMLSFTGNAPVGQYFIYLMAEDHIPVPKTSRLQDNKPLSSVPVHLSLTVEASAYSCIDEAVATGDTPEEDTTLFVLPYQKVQFNTDFSSQRESVSEVAVVGPPELYRVGFKSIASLSAMTMAWIRSGNKLPRLLPICFAANTNSLQSEPRCVWLYQREMRTLPDGTVLTCEKTAMTLVLPVASLGDINLDELQLNSPTCPVTRNSTHLTATISLTGCGTETVHSGSELVFTNTLQSVRPYTMVSRKPSLVLPLACRIPGVQAKAPHYEIGIPRERETFGELRFWLELHLPGKGPLAEFTRIPKFRPLPMAPGRVRREAEPAIGSRISKLDLQVMSNCSIARAEMVVVNCIESETEDFAVSYPIMEQGCASSESTLEVLTTRNNSKVYRLDLSTVKTKGSSMFVQCTVNLCITTLPSQKCPSLCSPSFDSRMLVDSLFTGSYTIRSGRVSLVVTAPTTTAAPTTAAPTAPAPTAPAPTAAAPTAAAPAAAAPTTAAPADPAVVTAVGHAPGQASSMAAAVILTTIGVFLQNIFLY</sequence>
<name>A0AAW1G547_ZOAVI</name>
<keyword evidence="1 4" id="KW-0732">Signal</keyword>
<dbReference type="EMBL" id="JBCEZU010000001">
    <property type="protein sequence ID" value="KAK9542287.1"/>
    <property type="molecule type" value="Genomic_DNA"/>
</dbReference>
<keyword evidence="2" id="KW-1015">Disulfide bond</keyword>
<dbReference type="Pfam" id="PF23344">
    <property type="entry name" value="ZP-N"/>
    <property type="match status" value="1"/>
</dbReference>
<dbReference type="InterPro" id="IPR055356">
    <property type="entry name" value="ZP-N"/>
</dbReference>
<keyword evidence="7" id="KW-1185">Reference proteome</keyword>
<evidence type="ECO:0000256" key="3">
    <source>
        <dbReference type="SAM" id="MobiDB-lite"/>
    </source>
</evidence>
<proteinExistence type="predicted"/>
<dbReference type="Gene3D" id="2.60.40.4100">
    <property type="entry name" value="Zona pellucida, ZP-C domain"/>
    <property type="match status" value="1"/>
</dbReference>
<reference evidence="6 7" key="1">
    <citation type="journal article" date="2024" name="Genome Biol. Evol.">
        <title>Chromosome-level genome assembly of the viviparous eelpout Zoarces viviparus.</title>
        <authorList>
            <person name="Fuhrmann N."/>
            <person name="Brasseur M.V."/>
            <person name="Bakowski C.E."/>
            <person name="Podsiadlowski L."/>
            <person name="Prost S."/>
            <person name="Krehenwinkel H."/>
            <person name="Mayer C."/>
        </authorList>
    </citation>
    <scope>NUCLEOTIDE SEQUENCE [LARGE SCALE GENOMIC DNA]</scope>
    <source>
        <strain evidence="6">NO-MEL_2022_Ind0_liver</strain>
    </source>
</reference>
<evidence type="ECO:0000256" key="4">
    <source>
        <dbReference type="SAM" id="SignalP"/>
    </source>
</evidence>
<dbReference type="InterPro" id="IPR001507">
    <property type="entry name" value="ZP_dom"/>
</dbReference>
<dbReference type="PANTHER" id="PTHR14002">
    <property type="entry name" value="ENDOGLIN/TGF-BETA RECEPTOR TYPE III"/>
    <property type="match status" value="1"/>
</dbReference>
<dbReference type="Gene3D" id="2.60.40.3210">
    <property type="entry name" value="Zona pellucida, ZP-N domain"/>
    <property type="match status" value="1"/>
</dbReference>
<evidence type="ECO:0000313" key="6">
    <source>
        <dbReference type="EMBL" id="KAK9542287.1"/>
    </source>
</evidence>
<comment type="caution">
    <text evidence="6">The sequence shown here is derived from an EMBL/GenBank/DDBJ whole genome shotgun (WGS) entry which is preliminary data.</text>
</comment>
<feature type="domain" description="ZP" evidence="5">
    <location>
        <begin position="360"/>
        <end position="617"/>
    </location>
</feature>
<evidence type="ECO:0000313" key="7">
    <source>
        <dbReference type="Proteomes" id="UP001488805"/>
    </source>
</evidence>
<feature type="chain" id="PRO_5043564807" description="ZP domain-containing protein" evidence="4">
    <location>
        <begin position="25"/>
        <end position="725"/>
    </location>
</feature>
<feature type="signal peptide" evidence="4">
    <location>
        <begin position="1"/>
        <end position="24"/>
    </location>
</feature>
<organism evidence="6 7">
    <name type="scientific">Zoarces viviparus</name>
    <name type="common">Viviparous eelpout</name>
    <name type="synonym">Blennius viviparus</name>
    <dbReference type="NCBI Taxonomy" id="48416"/>
    <lineage>
        <taxon>Eukaryota</taxon>
        <taxon>Metazoa</taxon>
        <taxon>Chordata</taxon>
        <taxon>Craniata</taxon>
        <taxon>Vertebrata</taxon>
        <taxon>Euteleostomi</taxon>
        <taxon>Actinopterygii</taxon>
        <taxon>Neopterygii</taxon>
        <taxon>Teleostei</taxon>
        <taxon>Neoteleostei</taxon>
        <taxon>Acanthomorphata</taxon>
        <taxon>Eupercaria</taxon>
        <taxon>Perciformes</taxon>
        <taxon>Cottioidei</taxon>
        <taxon>Zoarcales</taxon>
        <taxon>Zoarcidae</taxon>
        <taxon>Zoarcinae</taxon>
        <taxon>Zoarces</taxon>
    </lineage>
</organism>
<protein>
    <recommendedName>
        <fullName evidence="5">ZP domain-containing protein</fullName>
    </recommendedName>
</protein>
<dbReference type="Proteomes" id="UP001488805">
    <property type="component" value="Unassembled WGS sequence"/>
</dbReference>
<dbReference type="PROSITE" id="PS51034">
    <property type="entry name" value="ZP_2"/>
    <property type="match status" value="1"/>
</dbReference>
<evidence type="ECO:0000259" key="5">
    <source>
        <dbReference type="PROSITE" id="PS51034"/>
    </source>
</evidence>
<dbReference type="InterPro" id="IPR042235">
    <property type="entry name" value="ZP-C_dom"/>
</dbReference>